<keyword evidence="1" id="KW-1017">Isopeptide bond</keyword>
<dbReference type="PANTHER" id="PTHR45736:SF5">
    <property type="entry name" value="ZINC FINGER MYM-TYPE PROTEIN 4"/>
    <property type="match status" value="1"/>
</dbReference>
<dbReference type="EMBL" id="JH000238">
    <property type="protein sequence ID" value="EGW01082.1"/>
    <property type="molecule type" value="Genomic_DNA"/>
</dbReference>
<keyword evidence="2" id="KW-0597">Phosphoprotein</keyword>
<keyword evidence="4" id="KW-0677">Repeat</keyword>
<evidence type="ECO:0000259" key="8">
    <source>
        <dbReference type="SMART" id="SM00746"/>
    </source>
</evidence>
<dbReference type="PANTHER" id="PTHR45736">
    <property type="entry name" value="ZINC FINGER MYM-TYPE PROTEIN"/>
    <property type="match status" value="1"/>
</dbReference>
<accession>G3H9U4</accession>
<evidence type="ECO:0000256" key="7">
    <source>
        <dbReference type="ARBA" id="ARBA00022843"/>
    </source>
</evidence>
<dbReference type="Proteomes" id="UP000001075">
    <property type="component" value="Unassembled WGS sequence"/>
</dbReference>
<feature type="domain" description="TRASH" evidence="8">
    <location>
        <begin position="195"/>
        <end position="231"/>
    </location>
</feature>
<sequence length="732" mass="80998">MCLFVCFLSIANQVEETLHTHLPQNPETNFRKSAKITPCALCKSLRSSAEMIENTNSLGKTELFCSVNCLSAYRVKMVTSAGVQVQCNSCKTSAIPQYHLAMSDGSIRNFCSYSCVVAFQNLFNKPTGMNSSVVPLSQGQVIVSIPTGSAVSAGGGNTPAVSPTSISSSAAAGLQRLAAQSQHVGFARSVVKLRCQHCNRLFATKPELLDYKGKMFQFCGKNCSDEYKKINNVMAMCEYCKIEKIIKETVRFSGADKSFCSEGCKLLYKHDLGKRWGSHCKMCSYCLQTSPKLIQNNLGGKVEDFCCEECMSKYTVLFYQMAKCDGCKRQGKLSESLKWRGEIKHFCNLLCILMFCHQQTVCDPPLQNNSASISMVQATSAGPPSLRKDSTPVIANVVSLASAPAAQPTANANSVLQGAVPTVTAKIIGDVSYLCDYTLKLPPSQPPRLLKNKALLCKPITQTKATSCKPHTQNKECQTEDTPSEPQVMVVPVPVPVFVPIPLHLYTQYTPVPFGIPVPMPVPMLIPSSMDNEDKATESIEDIKEKLPTHPFEADLLEMAEMIAEDEEKEKSLSQGVRPVKLKEDILSCTFSELSLGLCQFIQEVRRPNGEKYDPDSILYLCLGIQQRKRNEDDEAPVGVEMAENTDNPLRCPVRLYEFYLSKCSESVKQRNDVFYLQPERSCVPNSPMWYSTFPIDPGTLDTMLTRILMVREVHEELAKAKSEDSDIELSD</sequence>
<dbReference type="InterPro" id="IPR011017">
    <property type="entry name" value="TRASH_dom"/>
</dbReference>
<dbReference type="AlphaFoldDB" id="G3H9U4"/>
<keyword evidence="7" id="KW-0832">Ubl conjugation</keyword>
<keyword evidence="3" id="KW-0479">Metal-binding</keyword>
<evidence type="ECO:0000313" key="9">
    <source>
        <dbReference type="EMBL" id="EGW01082.1"/>
    </source>
</evidence>
<feature type="domain" description="TRASH" evidence="8">
    <location>
        <begin position="87"/>
        <end position="123"/>
    </location>
</feature>
<evidence type="ECO:0000313" key="10">
    <source>
        <dbReference type="Proteomes" id="UP000001075"/>
    </source>
</evidence>
<evidence type="ECO:0000256" key="4">
    <source>
        <dbReference type="ARBA" id="ARBA00022737"/>
    </source>
</evidence>
<dbReference type="eggNOG" id="ENOG502QQQ9">
    <property type="taxonomic scope" value="Eukaryota"/>
</dbReference>
<dbReference type="Pfam" id="PF06467">
    <property type="entry name" value="zf-FCS"/>
    <property type="match status" value="4"/>
</dbReference>
<dbReference type="InterPro" id="IPR021893">
    <property type="entry name" value="ZMYM2-like_C"/>
</dbReference>
<feature type="domain" description="TRASH" evidence="8">
    <location>
        <begin position="237"/>
        <end position="272"/>
    </location>
</feature>
<dbReference type="GO" id="GO:0008270">
    <property type="term" value="F:zinc ion binding"/>
    <property type="evidence" value="ECO:0007669"/>
    <property type="project" value="UniProtKB-KW"/>
</dbReference>
<dbReference type="InterPro" id="IPR010507">
    <property type="entry name" value="Znf_MYM"/>
</dbReference>
<evidence type="ECO:0000256" key="3">
    <source>
        <dbReference type="ARBA" id="ARBA00022723"/>
    </source>
</evidence>
<evidence type="ECO:0000256" key="1">
    <source>
        <dbReference type="ARBA" id="ARBA00022499"/>
    </source>
</evidence>
<dbReference type="InParanoid" id="G3H9U4"/>
<evidence type="ECO:0000256" key="6">
    <source>
        <dbReference type="ARBA" id="ARBA00022833"/>
    </source>
</evidence>
<dbReference type="InterPro" id="IPR051284">
    <property type="entry name" value="ZnF_MYMT-QRICH1"/>
</dbReference>
<gene>
    <name evidence="9" type="ORF">I79_007175</name>
</gene>
<dbReference type="FunCoup" id="G3H9U4">
    <property type="interactions" value="4160"/>
</dbReference>
<feature type="domain" description="TRASH" evidence="8">
    <location>
        <begin position="39"/>
        <end position="77"/>
    </location>
</feature>
<dbReference type="Pfam" id="PF12012">
    <property type="entry name" value="DUF3504"/>
    <property type="match status" value="1"/>
</dbReference>
<name>G3H9U4_CRIGR</name>
<feature type="domain" description="TRASH" evidence="8">
    <location>
        <begin position="324"/>
        <end position="359"/>
    </location>
</feature>
<dbReference type="STRING" id="10029.G3H9U4"/>
<proteinExistence type="predicted"/>
<evidence type="ECO:0000256" key="5">
    <source>
        <dbReference type="ARBA" id="ARBA00022771"/>
    </source>
</evidence>
<evidence type="ECO:0000256" key="2">
    <source>
        <dbReference type="ARBA" id="ARBA00022553"/>
    </source>
</evidence>
<protein>
    <submittedName>
        <fullName evidence="9">Zinc finger MYM-type protein 4</fullName>
    </submittedName>
</protein>
<dbReference type="Pfam" id="PF24900">
    <property type="entry name" value="TRASH_ZMYM4"/>
    <property type="match status" value="1"/>
</dbReference>
<keyword evidence="6" id="KW-0862">Zinc</keyword>
<keyword evidence="5" id="KW-0863">Zinc-finger</keyword>
<organism evidence="9 10">
    <name type="scientific">Cricetulus griseus</name>
    <name type="common">Chinese hamster</name>
    <name type="synonym">Cricetulus barabensis griseus</name>
    <dbReference type="NCBI Taxonomy" id="10029"/>
    <lineage>
        <taxon>Eukaryota</taxon>
        <taxon>Metazoa</taxon>
        <taxon>Chordata</taxon>
        <taxon>Craniata</taxon>
        <taxon>Vertebrata</taxon>
        <taxon>Euteleostomi</taxon>
        <taxon>Mammalia</taxon>
        <taxon>Eutheria</taxon>
        <taxon>Euarchontoglires</taxon>
        <taxon>Glires</taxon>
        <taxon>Rodentia</taxon>
        <taxon>Myomorpha</taxon>
        <taxon>Muroidea</taxon>
        <taxon>Cricetidae</taxon>
        <taxon>Cricetinae</taxon>
        <taxon>Cricetulus</taxon>
    </lineage>
</organism>
<reference evidence="10" key="1">
    <citation type="journal article" date="2011" name="Nat. Biotechnol.">
        <title>The genomic sequence of the Chinese hamster ovary (CHO)-K1 cell line.</title>
        <authorList>
            <person name="Xu X."/>
            <person name="Nagarajan H."/>
            <person name="Lewis N.E."/>
            <person name="Pan S."/>
            <person name="Cai Z."/>
            <person name="Liu X."/>
            <person name="Chen W."/>
            <person name="Xie M."/>
            <person name="Wang W."/>
            <person name="Hammond S."/>
            <person name="Andersen M.R."/>
            <person name="Neff N."/>
            <person name="Passarelli B."/>
            <person name="Koh W."/>
            <person name="Fan H.C."/>
            <person name="Wang J."/>
            <person name="Gui Y."/>
            <person name="Lee K.H."/>
            <person name="Betenbaugh M.J."/>
            <person name="Quake S.R."/>
            <person name="Famili I."/>
            <person name="Palsson B.O."/>
            <person name="Wang J."/>
        </authorList>
    </citation>
    <scope>NUCLEOTIDE SEQUENCE [LARGE SCALE GENOMIC DNA]</scope>
    <source>
        <strain evidence="10">CHO K1 cell line</strain>
    </source>
</reference>
<dbReference type="SMART" id="SM00746">
    <property type="entry name" value="TRASH"/>
    <property type="match status" value="6"/>
</dbReference>
<feature type="domain" description="TRASH" evidence="8">
    <location>
        <begin position="280"/>
        <end position="318"/>
    </location>
</feature>